<dbReference type="AlphaFoldDB" id="A0A0K2TEG1"/>
<name>A0A0K2TEG1_LEPSM</name>
<organism evidence="2">
    <name type="scientific">Lepeophtheirus salmonis</name>
    <name type="common">Salmon louse</name>
    <name type="synonym">Caligus salmonis</name>
    <dbReference type="NCBI Taxonomy" id="72036"/>
    <lineage>
        <taxon>Eukaryota</taxon>
        <taxon>Metazoa</taxon>
        <taxon>Ecdysozoa</taxon>
        <taxon>Arthropoda</taxon>
        <taxon>Crustacea</taxon>
        <taxon>Multicrustacea</taxon>
        <taxon>Hexanauplia</taxon>
        <taxon>Copepoda</taxon>
        <taxon>Siphonostomatoida</taxon>
        <taxon>Caligidae</taxon>
        <taxon>Lepeophtheirus</taxon>
    </lineage>
</organism>
<evidence type="ECO:0000256" key="1">
    <source>
        <dbReference type="SAM" id="MobiDB-lite"/>
    </source>
</evidence>
<feature type="region of interest" description="Disordered" evidence="1">
    <location>
        <begin position="421"/>
        <end position="445"/>
    </location>
</feature>
<feature type="region of interest" description="Disordered" evidence="1">
    <location>
        <begin position="974"/>
        <end position="1050"/>
    </location>
</feature>
<evidence type="ECO:0000313" key="2">
    <source>
        <dbReference type="EMBL" id="CDW23972.1"/>
    </source>
</evidence>
<reference evidence="2" key="1">
    <citation type="submission" date="2014-05" db="EMBL/GenBank/DDBJ databases">
        <authorList>
            <person name="Chronopoulou M."/>
        </authorList>
    </citation>
    <scope>NUCLEOTIDE SEQUENCE</scope>
    <source>
        <tissue evidence="2">Whole organism</tissue>
    </source>
</reference>
<dbReference type="EMBL" id="HACA01006611">
    <property type="protein sequence ID" value="CDW23972.1"/>
    <property type="molecule type" value="Transcribed_RNA"/>
</dbReference>
<sequence>MVKKLLFRRKSKDISKSELSILEENGTIFRKKKNQYSRSLKKQQRRKIIKELIFSNNNDKSHSALSKMDLNVEHEVKYEEEENIYESKKLLIRQMQGMIAKEVKKTIDSEYDSWSDLEENFAKVYEPIPLNICMETWEKMSKKDILKEVNSPNIRREFEDLPKNEILYKIEKMHKSAAYLSQKFGVHHLIKSEEVQPSYPKLRNEVPKRRIHDSWSSRASSILKNPESIYVSREEVIKKLSNNTLTENKHEVSCGSWSSHASSVLTNLSREPVYMSRVELIRKLDPNHNEVMVGSKNFEESSDNSFTETESDVSTVRNATIDFVKNENCKSDSHCCESCHQLESEDETSTSLDSECDYSEEETSCSCSSCVSYSDCSCCMSMIDHENNSIEEEVELKKEIGSSDPKVSLKNLKISLEEFQTEEEDSTNLTHDVKESHDSPPIPIKGVSKVKQMQLLMEKKISLEIDPSISIPKSISQDKSSSASSYIKMLQSGKKFLSSKEVEVRRVKNQILLNKHLKELSIEWDNTVNDLNTLRRSRVLKELQKYLKEKIDFDAVEPENFAQELNVALRRALDSNYEAFSNLNIGRVYVPMEENPSRPPPPKELTDYDTFGSIDSLIFEPKTPSHDDIVEVLEESEIGIQVDDKEEELEELNKDDIGPGKTTFAERVKLFQNLGNSKKEGSSKKSSFHIQTKKLNYLSNLNSKTSSTIPSVSATATQTSLIVNENDINSSSNTYNNISNSGHETSWKEVAAVKSSVSNSDLFAETLLDKSTVTFCDPVTKVIPSEQSYSGPKSKEEENGTFNIFCPHCQMDVSLCTQCTLEQPPSHILSSATTSWNYVNSLKVTDAAVRNELISHGEINVSFKQSLENHNDFSLSPSLSLNFVDSAKLTKSSDLRQQLKDSFGLATHLPPPAPPLPKDNRLAIDYSKKMDLVDNSRTNNDSNISLFPVLIRDGETVTLTEEMFRGESIKKLESEMGDSGIMSPPSSRQVFEDSSLPSPEGEGVETKAQEEEEEEEIGLIESKNSEGNSSKFPTVQLGKTPVSSSMKPQDTMIRELKSKVATMSFDYA</sequence>
<proteinExistence type="predicted"/>
<accession>A0A0K2TEG1</accession>
<protein>
    <submittedName>
        <fullName evidence="2">Uncharacterized protein</fullName>
    </submittedName>
</protein>